<dbReference type="AlphaFoldDB" id="A0A956N8K8"/>
<accession>A0A956N8K8</accession>
<dbReference type="InterPro" id="IPR036265">
    <property type="entry name" value="HIT-like_sf"/>
</dbReference>
<protein>
    <submittedName>
        <fullName evidence="3">HIT domain-containing protein</fullName>
    </submittedName>
</protein>
<comment type="caution">
    <text evidence="3">The sequence shown here is derived from an EMBL/GenBank/DDBJ whole genome shotgun (WGS) entry which is preliminary data.</text>
</comment>
<dbReference type="Pfam" id="PF01230">
    <property type="entry name" value="HIT"/>
    <property type="match status" value="1"/>
</dbReference>
<feature type="domain" description="HIT" evidence="2">
    <location>
        <begin position="23"/>
        <end position="138"/>
    </location>
</feature>
<dbReference type="SUPFAM" id="SSF54197">
    <property type="entry name" value="HIT-like"/>
    <property type="match status" value="1"/>
</dbReference>
<name>A0A956N8K8_UNCEI</name>
<sequence length="162" mass="17867">MEELWTPWRMRYITSPPPKEGCVFCRLLGGDGATELVLSRGQHSFVVMNLYPYTVGHIMVVPFRHLARCGELTADELSEVVHSAAHTERVLRDRLGAETVHYGINLGRPAGAGVEGHVHLHLVPRGGRIPIHGSDGDLPVPLEETTRVLRDAFASETGPHRP</sequence>
<dbReference type="PANTHER" id="PTHR42997">
    <property type="entry name" value="HIT FAMILY HYDROLASE"/>
    <property type="match status" value="1"/>
</dbReference>
<evidence type="ECO:0000313" key="3">
    <source>
        <dbReference type="EMBL" id="MCA9754212.1"/>
    </source>
</evidence>
<dbReference type="InterPro" id="IPR011146">
    <property type="entry name" value="HIT-like"/>
</dbReference>
<dbReference type="GO" id="GO:0003824">
    <property type="term" value="F:catalytic activity"/>
    <property type="evidence" value="ECO:0007669"/>
    <property type="project" value="InterPro"/>
</dbReference>
<feature type="short sequence motif" description="Histidine triad motif" evidence="1">
    <location>
        <begin position="117"/>
        <end position="121"/>
    </location>
</feature>
<dbReference type="InterPro" id="IPR052908">
    <property type="entry name" value="AP-4-A_phosphorylase"/>
</dbReference>
<dbReference type="PANTHER" id="PTHR42997:SF1">
    <property type="entry name" value="AP-4-A PHOSPHORYLASE"/>
    <property type="match status" value="1"/>
</dbReference>
<gene>
    <name evidence="3" type="ORF">KDA27_00305</name>
</gene>
<dbReference type="Proteomes" id="UP000739538">
    <property type="component" value="Unassembled WGS sequence"/>
</dbReference>
<evidence type="ECO:0000256" key="1">
    <source>
        <dbReference type="PROSITE-ProRule" id="PRU00464"/>
    </source>
</evidence>
<dbReference type="EMBL" id="JAGQHS010000001">
    <property type="protein sequence ID" value="MCA9754212.1"/>
    <property type="molecule type" value="Genomic_DNA"/>
</dbReference>
<reference evidence="3" key="2">
    <citation type="journal article" date="2021" name="Microbiome">
        <title>Successional dynamics and alternative stable states in a saline activated sludge microbial community over 9 years.</title>
        <authorList>
            <person name="Wang Y."/>
            <person name="Ye J."/>
            <person name="Ju F."/>
            <person name="Liu L."/>
            <person name="Boyd J.A."/>
            <person name="Deng Y."/>
            <person name="Parks D.H."/>
            <person name="Jiang X."/>
            <person name="Yin X."/>
            <person name="Woodcroft B.J."/>
            <person name="Tyson G.W."/>
            <person name="Hugenholtz P."/>
            <person name="Polz M.F."/>
            <person name="Zhang T."/>
        </authorList>
    </citation>
    <scope>NUCLEOTIDE SEQUENCE</scope>
    <source>
        <strain evidence="3">HKST-UBA02</strain>
    </source>
</reference>
<organism evidence="3 4">
    <name type="scientific">Eiseniibacteriota bacterium</name>
    <dbReference type="NCBI Taxonomy" id="2212470"/>
    <lineage>
        <taxon>Bacteria</taxon>
        <taxon>Candidatus Eiseniibacteriota</taxon>
    </lineage>
</organism>
<dbReference type="PROSITE" id="PS51084">
    <property type="entry name" value="HIT_2"/>
    <property type="match status" value="1"/>
</dbReference>
<evidence type="ECO:0000313" key="4">
    <source>
        <dbReference type="Proteomes" id="UP000739538"/>
    </source>
</evidence>
<evidence type="ECO:0000259" key="2">
    <source>
        <dbReference type="PROSITE" id="PS51084"/>
    </source>
</evidence>
<reference evidence="3" key="1">
    <citation type="submission" date="2020-04" db="EMBL/GenBank/DDBJ databases">
        <authorList>
            <person name="Zhang T."/>
        </authorList>
    </citation>
    <scope>NUCLEOTIDE SEQUENCE</scope>
    <source>
        <strain evidence="3">HKST-UBA02</strain>
    </source>
</reference>
<proteinExistence type="predicted"/>
<dbReference type="Gene3D" id="3.30.428.10">
    <property type="entry name" value="HIT-like"/>
    <property type="match status" value="1"/>
</dbReference>